<evidence type="ECO:0000256" key="7">
    <source>
        <dbReference type="ARBA" id="ARBA00023204"/>
    </source>
</evidence>
<evidence type="ECO:0000256" key="1">
    <source>
        <dbReference type="ARBA" id="ARBA00022485"/>
    </source>
</evidence>
<evidence type="ECO:0000256" key="3">
    <source>
        <dbReference type="ARBA" id="ARBA00022763"/>
    </source>
</evidence>
<dbReference type="InterPro" id="IPR036895">
    <property type="entry name" value="Uracil-DNA_glycosylase-like_sf"/>
</dbReference>
<protein>
    <recommendedName>
        <fullName evidence="9">Type-5 uracil-DNA glycosylase</fullName>
    </recommendedName>
</protein>
<keyword evidence="5" id="KW-0408">Iron</keyword>
<dbReference type="Proteomes" id="UP000285376">
    <property type="component" value="Unassembled WGS sequence"/>
</dbReference>
<evidence type="ECO:0000256" key="4">
    <source>
        <dbReference type="ARBA" id="ARBA00022801"/>
    </source>
</evidence>
<dbReference type="Gene3D" id="3.40.470.10">
    <property type="entry name" value="Uracil-DNA glycosylase-like domain"/>
    <property type="match status" value="1"/>
</dbReference>
<dbReference type="AlphaFoldDB" id="A0A417Z3D7"/>
<keyword evidence="2" id="KW-0479">Metal-binding</keyword>
<evidence type="ECO:0000256" key="2">
    <source>
        <dbReference type="ARBA" id="ARBA00022723"/>
    </source>
</evidence>
<proteinExistence type="inferred from homology"/>
<dbReference type="GO" id="GO:0051539">
    <property type="term" value="F:4 iron, 4 sulfur cluster binding"/>
    <property type="evidence" value="ECO:0007669"/>
    <property type="project" value="UniProtKB-KW"/>
</dbReference>
<dbReference type="GO" id="GO:0033958">
    <property type="term" value="F:DNA-deoxyinosine glycosylase activity"/>
    <property type="evidence" value="ECO:0007669"/>
    <property type="project" value="InterPro"/>
</dbReference>
<evidence type="ECO:0000313" key="12">
    <source>
        <dbReference type="EMBL" id="RHW45184.1"/>
    </source>
</evidence>
<gene>
    <name evidence="12" type="ORF">D1832_10050</name>
</gene>
<feature type="region of interest" description="Disordered" evidence="10">
    <location>
        <begin position="1"/>
        <end position="40"/>
    </location>
</feature>
<dbReference type="RefSeq" id="WP_047310725.1">
    <property type="nucleotide sequence ID" value="NZ_CBCRVH010000011.1"/>
</dbReference>
<dbReference type="SMART" id="SM00987">
    <property type="entry name" value="UreE_C"/>
    <property type="match status" value="1"/>
</dbReference>
<dbReference type="SUPFAM" id="SSF52141">
    <property type="entry name" value="Uracil-DNA glycosylase-like"/>
    <property type="match status" value="1"/>
</dbReference>
<dbReference type="InterPro" id="IPR044147">
    <property type="entry name" value="UdgB-like"/>
</dbReference>
<keyword evidence="7" id="KW-0234">DNA repair</keyword>
<dbReference type="InterPro" id="IPR005122">
    <property type="entry name" value="Uracil-DNA_glycosylase-like"/>
</dbReference>
<dbReference type="InterPro" id="IPR051536">
    <property type="entry name" value="UDG_Type-4/5"/>
</dbReference>
<dbReference type="GO" id="GO:0004844">
    <property type="term" value="F:uracil DNA N-glycosylase activity"/>
    <property type="evidence" value="ECO:0007669"/>
    <property type="project" value="InterPro"/>
</dbReference>
<dbReference type="CDD" id="cd10031">
    <property type="entry name" value="UDG-F5_TTUDGB_like"/>
    <property type="match status" value="1"/>
</dbReference>
<dbReference type="GO" id="GO:0006284">
    <property type="term" value="P:base-excision repair"/>
    <property type="evidence" value="ECO:0007669"/>
    <property type="project" value="InterPro"/>
</dbReference>
<evidence type="ECO:0000256" key="8">
    <source>
        <dbReference type="ARBA" id="ARBA00023779"/>
    </source>
</evidence>
<name>A0A417Z3D7_9MICO</name>
<feature type="domain" description="Uracil-DNA glycosylase-like" evidence="11">
    <location>
        <begin position="93"/>
        <end position="270"/>
    </location>
</feature>
<evidence type="ECO:0000259" key="11">
    <source>
        <dbReference type="SMART" id="SM00986"/>
    </source>
</evidence>
<evidence type="ECO:0000256" key="5">
    <source>
        <dbReference type="ARBA" id="ARBA00023004"/>
    </source>
</evidence>
<accession>A0A417Z3D7</accession>
<evidence type="ECO:0000256" key="9">
    <source>
        <dbReference type="ARBA" id="ARBA00023887"/>
    </source>
</evidence>
<dbReference type="SMART" id="SM00986">
    <property type="entry name" value="UDG"/>
    <property type="match status" value="1"/>
</dbReference>
<keyword evidence="1" id="KW-0004">4Fe-4S</keyword>
<comment type="similarity">
    <text evidence="8">Belongs to the uracil-DNA glycosylase (UDG) superfamily. Type 5 (UDGb) family.</text>
</comment>
<keyword evidence="6" id="KW-0411">Iron-sulfur</keyword>
<dbReference type="Pfam" id="PF03167">
    <property type="entry name" value="UDG"/>
    <property type="match status" value="1"/>
</dbReference>
<keyword evidence="3" id="KW-0227">DNA damage</keyword>
<dbReference type="GO" id="GO:0046872">
    <property type="term" value="F:metal ion binding"/>
    <property type="evidence" value="ECO:0007669"/>
    <property type="project" value="UniProtKB-KW"/>
</dbReference>
<dbReference type="EMBL" id="QWLM01000011">
    <property type="protein sequence ID" value="RHW45184.1"/>
    <property type="molecule type" value="Genomic_DNA"/>
</dbReference>
<evidence type="ECO:0000256" key="10">
    <source>
        <dbReference type="SAM" id="MobiDB-lite"/>
    </source>
</evidence>
<evidence type="ECO:0000313" key="13">
    <source>
        <dbReference type="Proteomes" id="UP000285376"/>
    </source>
</evidence>
<comment type="caution">
    <text evidence="12">The sequence shown here is derived from an EMBL/GenBank/DDBJ whole genome shotgun (WGS) entry which is preliminary data.</text>
</comment>
<dbReference type="PANTHER" id="PTHR33693">
    <property type="entry name" value="TYPE-5 URACIL-DNA GLYCOSYLASE"/>
    <property type="match status" value="1"/>
</dbReference>
<keyword evidence="4" id="KW-0378">Hydrolase</keyword>
<dbReference type="PANTHER" id="PTHR33693:SF3">
    <property type="entry name" value="TYPE-5 URACIL-DNA GLYCOSYLASE"/>
    <property type="match status" value="1"/>
</dbReference>
<reference evidence="12 13" key="1">
    <citation type="submission" date="2018-08" db="EMBL/GenBank/DDBJ databases">
        <title>Whole genome sequence analysis of Dermacoccus abyssi bacteria isolated from Deep Mariana trench Micromonospora spp reveals genes involved in the environmental adaptation and production of secondary metabolites.</title>
        <authorList>
            <person name="Abdel-Mageed W.M."/>
            <person name="Lehri B."/>
            <person name="Nouioui I."/>
            <person name="Goodfellow I."/>
            <person name="Jaspars M."/>
            <person name="Karlyshev A."/>
        </authorList>
    </citation>
    <scope>NUCLEOTIDE SEQUENCE [LARGE SCALE GENOMIC DNA]</scope>
    <source>
        <strain evidence="12 13">MT1.1</strain>
    </source>
</reference>
<organism evidence="12 13">
    <name type="scientific">Dermacoccus abyssi</name>
    <dbReference type="NCBI Taxonomy" id="322596"/>
    <lineage>
        <taxon>Bacteria</taxon>
        <taxon>Bacillati</taxon>
        <taxon>Actinomycetota</taxon>
        <taxon>Actinomycetes</taxon>
        <taxon>Micrococcales</taxon>
        <taxon>Dermacoccaceae</taxon>
        <taxon>Dermacoccus</taxon>
    </lineage>
</organism>
<evidence type="ECO:0000256" key="6">
    <source>
        <dbReference type="ARBA" id="ARBA00023014"/>
    </source>
</evidence>
<sequence>MTTLPHPGTGEPFASPVPPGTGWPADPARPRTRVARSSDDVERLAASSRSLEQLDARVTVCRACPRLVAWRESVARDKRAAFAGEPYWGRPVAAFGSTNPHGLIVGLAPAANGANRTGRMFTGDRSGEWLFASLHRVGIASQPVSKHAGDALELDGVRITSPVHCAPPDNVPTSVEKATCSTWLVRELQLLEPGLRTVVTLGGIAWTQTLGVARRLGWEVPRPAPRFGHGAEVELRTAKGRPIKLLGCYHVSQRNTQTGVLTEDMLDAVLARLHDPIL</sequence>